<organism evidence="26 27">
    <name type="scientific">Streptomyces daliensis</name>
    <dbReference type="NCBI Taxonomy" id="299421"/>
    <lineage>
        <taxon>Bacteria</taxon>
        <taxon>Bacillati</taxon>
        <taxon>Actinomycetota</taxon>
        <taxon>Actinomycetes</taxon>
        <taxon>Kitasatosporales</taxon>
        <taxon>Streptomycetaceae</taxon>
        <taxon>Streptomyces</taxon>
    </lineage>
</organism>
<keyword evidence="12" id="KW-0966">Cell projection</keyword>
<gene>
    <name evidence="26" type="ORF">KDA82_11935</name>
</gene>
<reference evidence="26" key="1">
    <citation type="submission" date="2021-04" db="EMBL/GenBank/DDBJ databases">
        <title>Sequencing of actinobacteria type strains.</title>
        <authorList>
            <person name="Nguyen G.-S."/>
            <person name="Wentzel A."/>
        </authorList>
    </citation>
    <scope>NUCLEOTIDE SEQUENCE</scope>
    <source>
        <strain evidence="26">DSM 42095</strain>
    </source>
</reference>
<evidence type="ECO:0000256" key="9">
    <source>
        <dbReference type="ARBA" id="ARBA00022946"/>
    </source>
</evidence>
<evidence type="ECO:0000256" key="1">
    <source>
        <dbReference type="ARBA" id="ARBA00004170"/>
    </source>
</evidence>
<evidence type="ECO:0000256" key="7">
    <source>
        <dbReference type="ARBA" id="ARBA00022801"/>
    </source>
</evidence>
<evidence type="ECO:0000256" key="14">
    <source>
        <dbReference type="ARBA" id="ARBA00037002"/>
    </source>
</evidence>
<dbReference type="InterPro" id="IPR029069">
    <property type="entry name" value="HotDog_dom_sf"/>
</dbReference>
<evidence type="ECO:0000256" key="5">
    <source>
        <dbReference type="ARBA" id="ARBA00022490"/>
    </source>
</evidence>
<feature type="domain" description="Thioesterase" evidence="25">
    <location>
        <begin position="98"/>
        <end position="165"/>
    </location>
</feature>
<dbReference type="Pfam" id="PF03061">
    <property type="entry name" value="4HBT"/>
    <property type="match status" value="1"/>
</dbReference>
<keyword evidence="10" id="KW-0443">Lipid metabolism</keyword>
<dbReference type="PANTHER" id="PTHR12418:SF19">
    <property type="entry name" value="ACYL-COENZYME A THIOESTERASE THEM4"/>
    <property type="match status" value="1"/>
</dbReference>
<comment type="catalytic activity">
    <reaction evidence="22">
        <text>dodecanoyl-CoA + H2O = dodecanoate + CoA + H(+)</text>
        <dbReference type="Rhea" id="RHEA:30135"/>
        <dbReference type="ChEBI" id="CHEBI:15377"/>
        <dbReference type="ChEBI" id="CHEBI:15378"/>
        <dbReference type="ChEBI" id="CHEBI:18262"/>
        <dbReference type="ChEBI" id="CHEBI:57287"/>
        <dbReference type="ChEBI" id="CHEBI:57375"/>
    </reaction>
    <physiologicalReaction direction="left-to-right" evidence="22">
        <dbReference type="Rhea" id="RHEA:30136"/>
    </physiologicalReaction>
</comment>
<evidence type="ECO:0000256" key="3">
    <source>
        <dbReference type="ARBA" id="ARBA00004632"/>
    </source>
</evidence>
<evidence type="ECO:0000259" key="25">
    <source>
        <dbReference type="Pfam" id="PF03061"/>
    </source>
</evidence>
<keyword evidence="8" id="KW-0276">Fatty acid metabolism</keyword>
<feature type="region of interest" description="Disordered" evidence="24">
    <location>
        <begin position="16"/>
        <end position="35"/>
    </location>
</feature>
<dbReference type="GO" id="GO:0016787">
    <property type="term" value="F:hydrolase activity"/>
    <property type="evidence" value="ECO:0007669"/>
    <property type="project" value="UniProtKB-KW"/>
</dbReference>
<keyword evidence="5" id="KW-0963">Cytoplasm</keyword>
<dbReference type="CDD" id="cd03443">
    <property type="entry name" value="PaaI_thioesterase"/>
    <property type="match status" value="1"/>
</dbReference>
<evidence type="ECO:0000256" key="20">
    <source>
        <dbReference type="ARBA" id="ARBA00047734"/>
    </source>
</evidence>
<dbReference type="GO" id="GO:0016020">
    <property type="term" value="C:membrane"/>
    <property type="evidence" value="ECO:0007669"/>
    <property type="project" value="UniProtKB-SubCell"/>
</dbReference>
<dbReference type="SUPFAM" id="SSF54637">
    <property type="entry name" value="Thioesterase/thiol ester dehydrase-isomerase"/>
    <property type="match status" value="1"/>
</dbReference>
<evidence type="ECO:0000256" key="24">
    <source>
        <dbReference type="SAM" id="MobiDB-lite"/>
    </source>
</evidence>
<comment type="similarity">
    <text evidence="15">Belongs to the THEM4/THEM5 thioesterase family.</text>
</comment>
<proteinExistence type="inferred from homology"/>
<comment type="caution">
    <text evidence="26">The sequence shown here is derived from an EMBL/GenBank/DDBJ whole genome shotgun (WGS) entry which is preliminary data.</text>
</comment>
<evidence type="ECO:0000256" key="11">
    <source>
        <dbReference type="ARBA" id="ARBA00023136"/>
    </source>
</evidence>
<comment type="subcellular location">
    <subcellularLocation>
        <location evidence="3">Cell projection</location>
        <location evidence="3">Ruffle membrane</location>
    </subcellularLocation>
    <subcellularLocation>
        <location evidence="2">Cytoplasm</location>
    </subcellularLocation>
    <subcellularLocation>
        <location evidence="1">Membrane</location>
        <topology evidence="1">Peripheral membrane protein</topology>
    </subcellularLocation>
</comment>
<dbReference type="EC" id="3.1.2.2" evidence="16"/>
<evidence type="ECO:0000256" key="8">
    <source>
        <dbReference type="ARBA" id="ARBA00022832"/>
    </source>
</evidence>
<evidence type="ECO:0000256" key="19">
    <source>
        <dbReference type="ARBA" id="ARBA00047588"/>
    </source>
</evidence>
<evidence type="ECO:0000256" key="13">
    <source>
        <dbReference type="ARBA" id="ARBA00035852"/>
    </source>
</evidence>
<keyword evidence="7" id="KW-0378">Hydrolase</keyword>
<dbReference type="PANTHER" id="PTHR12418">
    <property type="entry name" value="ACYL-COENZYME A THIOESTERASE THEM4"/>
    <property type="match status" value="1"/>
</dbReference>
<evidence type="ECO:0000256" key="2">
    <source>
        <dbReference type="ARBA" id="ARBA00004496"/>
    </source>
</evidence>
<dbReference type="GO" id="GO:0006631">
    <property type="term" value="P:fatty acid metabolic process"/>
    <property type="evidence" value="ECO:0007669"/>
    <property type="project" value="UniProtKB-KW"/>
</dbReference>
<name>A0A8T4IWV6_9ACTN</name>
<evidence type="ECO:0000256" key="12">
    <source>
        <dbReference type="ARBA" id="ARBA00023273"/>
    </source>
</evidence>
<sequence length="217" mass="22583">MASSLARRLGAPVTAVGSAHVSAAQPSKTPLVPPDDAVAPVRHPEAPAPGELLGSHYAQCFGCGGEQPHGLHLEARAGEGVNVTAEFTVRTAHQGAPGLAHGGVLATALDETLGSLGWLMHVIAVTGRLETEFVAPVPVDTVLHLDARVTGVHGRKIYCSATGRIGGPEGPVAVRADAVFIEVKVEHFLDNGRNEEIQAAMSDPDQVRRARAFEVNP</sequence>
<evidence type="ECO:0000256" key="23">
    <source>
        <dbReference type="ARBA" id="ARBA00048180"/>
    </source>
</evidence>
<dbReference type="InterPro" id="IPR006683">
    <property type="entry name" value="Thioestr_dom"/>
</dbReference>
<comment type="catalytic activity">
    <reaction evidence="13">
        <text>(5Z,8Z,11Z,14Z)-eicosatetraenoyl-CoA + H2O = (5Z,8Z,11Z,14Z)-eicosatetraenoate + CoA + H(+)</text>
        <dbReference type="Rhea" id="RHEA:40151"/>
        <dbReference type="ChEBI" id="CHEBI:15377"/>
        <dbReference type="ChEBI" id="CHEBI:15378"/>
        <dbReference type="ChEBI" id="CHEBI:32395"/>
        <dbReference type="ChEBI" id="CHEBI:57287"/>
        <dbReference type="ChEBI" id="CHEBI:57368"/>
    </reaction>
    <physiologicalReaction direction="left-to-right" evidence="13">
        <dbReference type="Rhea" id="RHEA:40152"/>
    </physiologicalReaction>
</comment>
<evidence type="ECO:0000256" key="10">
    <source>
        <dbReference type="ARBA" id="ARBA00023098"/>
    </source>
</evidence>
<evidence type="ECO:0000313" key="26">
    <source>
        <dbReference type="EMBL" id="MBR7673714.1"/>
    </source>
</evidence>
<evidence type="ECO:0000256" key="6">
    <source>
        <dbReference type="ARBA" id="ARBA00022703"/>
    </source>
</evidence>
<comment type="catalytic activity">
    <reaction evidence="19">
        <text>octanoyl-CoA + H2O = octanoate + CoA + H(+)</text>
        <dbReference type="Rhea" id="RHEA:30143"/>
        <dbReference type="ChEBI" id="CHEBI:15377"/>
        <dbReference type="ChEBI" id="CHEBI:15378"/>
        <dbReference type="ChEBI" id="CHEBI:25646"/>
        <dbReference type="ChEBI" id="CHEBI:57287"/>
        <dbReference type="ChEBI" id="CHEBI:57386"/>
    </reaction>
    <physiologicalReaction direction="left-to-right" evidence="19">
        <dbReference type="Rhea" id="RHEA:30144"/>
    </physiologicalReaction>
</comment>
<evidence type="ECO:0000256" key="15">
    <source>
        <dbReference type="ARBA" id="ARBA00038456"/>
    </source>
</evidence>
<keyword evidence="4" id="KW-1003">Cell membrane</keyword>
<comment type="catalytic activity">
    <reaction evidence="20">
        <text>hexadecanoyl-CoA + H2O = hexadecanoate + CoA + H(+)</text>
        <dbReference type="Rhea" id="RHEA:16645"/>
        <dbReference type="ChEBI" id="CHEBI:7896"/>
        <dbReference type="ChEBI" id="CHEBI:15377"/>
        <dbReference type="ChEBI" id="CHEBI:15378"/>
        <dbReference type="ChEBI" id="CHEBI:57287"/>
        <dbReference type="ChEBI" id="CHEBI:57379"/>
        <dbReference type="EC" id="3.1.2.2"/>
    </reaction>
    <physiologicalReaction direction="left-to-right" evidence="20">
        <dbReference type="Rhea" id="RHEA:16646"/>
    </physiologicalReaction>
</comment>
<dbReference type="Gene3D" id="3.10.129.10">
    <property type="entry name" value="Hotdog Thioesterase"/>
    <property type="match status" value="1"/>
</dbReference>
<keyword evidence="11" id="KW-0472">Membrane</keyword>
<accession>A0A8T4IWV6</accession>
<protein>
    <recommendedName>
        <fullName evidence="17">Acyl-coenzyme A thioesterase THEM4</fullName>
        <ecNumber evidence="16">3.1.2.2</ecNumber>
    </recommendedName>
    <alternativeName>
        <fullName evidence="18">Thioesterase superfamily member 4</fullName>
    </alternativeName>
</protein>
<keyword evidence="6" id="KW-0053">Apoptosis</keyword>
<dbReference type="EMBL" id="JAGSMN010000244">
    <property type="protein sequence ID" value="MBR7673714.1"/>
    <property type="molecule type" value="Genomic_DNA"/>
</dbReference>
<evidence type="ECO:0000256" key="17">
    <source>
        <dbReference type="ARBA" id="ARBA00040123"/>
    </source>
</evidence>
<comment type="catalytic activity">
    <reaction evidence="21">
        <text>decanoyl-CoA + H2O = decanoate + CoA + H(+)</text>
        <dbReference type="Rhea" id="RHEA:40059"/>
        <dbReference type="ChEBI" id="CHEBI:15377"/>
        <dbReference type="ChEBI" id="CHEBI:15378"/>
        <dbReference type="ChEBI" id="CHEBI:27689"/>
        <dbReference type="ChEBI" id="CHEBI:57287"/>
        <dbReference type="ChEBI" id="CHEBI:61430"/>
    </reaction>
    <physiologicalReaction direction="left-to-right" evidence="21">
        <dbReference type="Rhea" id="RHEA:40060"/>
    </physiologicalReaction>
</comment>
<keyword evidence="9" id="KW-0809">Transit peptide</keyword>
<evidence type="ECO:0000256" key="16">
    <source>
        <dbReference type="ARBA" id="ARBA00038848"/>
    </source>
</evidence>
<comment type="catalytic activity">
    <reaction evidence="23">
        <text>tetradecanoyl-CoA + H2O = tetradecanoate + CoA + H(+)</text>
        <dbReference type="Rhea" id="RHEA:40119"/>
        <dbReference type="ChEBI" id="CHEBI:15377"/>
        <dbReference type="ChEBI" id="CHEBI:15378"/>
        <dbReference type="ChEBI" id="CHEBI:30807"/>
        <dbReference type="ChEBI" id="CHEBI:57287"/>
        <dbReference type="ChEBI" id="CHEBI:57385"/>
    </reaction>
    <physiologicalReaction direction="left-to-right" evidence="23">
        <dbReference type="Rhea" id="RHEA:40120"/>
    </physiologicalReaction>
</comment>
<evidence type="ECO:0000313" key="27">
    <source>
        <dbReference type="Proteomes" id="UP000675554"/>
    </source>
</evidence>
<dbReference type="AlphaFoldDB" id="A0A8T4IWV6"/>
<evidence type="ECO:0000256" key="21">
    <source>
        <dbReference type="ARBA" id="ARBA00047969"/>
    </source>
</evidence>
<evidence type="ECO:0000256" key="18">
    <source>
        <dbReference type="ARBA" id="ARBA00043210"/>
    </source>
</evidence>
<dbReference type="Proteomes" id="UP000675554">
    <property type="component" value="Unassembled WGS sequence"/>
</dbReference>
<dbReference type="InterPro" id="IPR052365">
    <property type="entry name" value="THEM4/THEM5_acyl-CoA_thioest"/>
</dbReference>
<evidence type="ECO:0000256" key="22">
    <source>
        <dbReference type="ARBA" id="ARBA00048074"/>
    </source>
</evidence>
<dbReference type="GO" id="GO:0005737">
    <property type="term" value="C:cytoplasm"/>
    <property type="evidence" value="ECO:0007669"/>
    <property type="project" value="UniProtKB-SubCell"/>
</dbReference>
<evidence type="ECO:0000256" key="4">
    <source>
        <dbReference type="ARBA" id="ARBA00022475"/>
    </source>
</evidence>
<keyword evidence="27" id="KW-1185">Reference proteome</keyword>
<comment type="catalytic activity">
    <reaction evidence="14">
        <text>(9Z)-octadecenoyl-CoA + H2O = (9Z)-octadecenoate + CoA + H(+)</text>
        <dbReference type="Rhea" id="RHEA:40139"/>
        <dbReference type="ChEBI" id="CHEBI:15377"/>
        <dbReference type="ChEBI" id="CHEBI:15378"/>
        <dbReference type="ChEBI" id="CHEBI:30823"/>
        <dbReference type="ChEBI" id="CHEBI:57287"/>
        <dbReference type="ChEBI" id="CHEBI:57387"/>
    </reaction>
    <physiologicalReaction direction="left-to-right" evidence="14">
        <dbReference type="Rhea" id="RHEA:40140"/>
    </physiologicalReaction>
</comment>